<feature type="domain" description="PA" evidence="10">
    <location>
        <begin position="404"/>
        <end position="480"/>
    </location>
</feature>
<comment type="caution">
    <text evidence="11">The sequence shown here is derived from an EMBL/GenBank/DDBJ whole genome shotgun (WGS) entry which is preliminary data.</text>
</comment>
<evidence type="ECO:0000256" key="5">
    <source>
        <dbReference type="ARBA" id="ARBA00022825"/>
    </source>
</evidence>
<keyword evidence="2" id="KW-0964">Secreted</keyword>
<keyword evidence="2" id="KW-0134">Cell wall</keyword>
<accession>A0A085WF05</accession>
<dbReference type="GO" id="GO:0006508">
    <property type="term" value="P:proteolysis"/>
    <property type="evidence" value="ECO:0007669"/>
    <property type="project" value="UniProtKB-KW"/>
</dbReference>
<sequence>MDPPDTTPQDCTTTGEQGLTSSQGLGSEELDNLDGRQSYLIRYRRSVSAMAARAAEDSVVRTGGKVSARWANLGAVAARLTPEQRAALAQDPDVLTLEPDRVVRAFGRQALNTVGTVGELTEGLRLVQAPQVWDANPADGTLDATAPNGTGIKVCVIDSGWDNRHPELQAAYAGGKDFVDNDDEPLDYDKSTGTWGGGHGTHTAATIAAQLGSHGTVQPGDETNGVAGVAPGVELYVARVLNTRGNGSTADIISALKWCQEQKVQIVSLSLGAPDSSTLEEAAFKEAIAANILPIAATGNSGTGDPATEPPVAFPAGYDGVLAVGAVDFKSARASFSQVGPEVALMGPGVDVLSAMILGSESYSQLTVDGQTYESRSLAFAPTGEYAGKLLTCGLGDGVTSCGEEATCAGFVAYVDRGGLDAEGNGLTFAKKVNYMRRAGAKAVIIGNNDKTDGVGNFTLGTAGTWLPTASVSFDDGAAIKGLRNKDAKMKLVGVDYARLSGTSMATPHVSGVAALVWSAKPSLTAAQVRALLQDSAKDLGALGRDNIYGYGLVQAKSAMDLLQTRFP</sequence>
<name>A0A085WF05_9BACT</name>
<feature type="compositionally biased region" description="Polar residues" evidence="8">
    <location>
        <begin position="15"/>
        <end position="25"/>
    </location>
</feature>
<feature type="domain" description="Peptidase S8/S53" evidence="9">
    <location>
        <begin position="494"/>
        <end position="552"/>
    </location>
</feature>
<dbReference type="EMBL" id="JMCB01000011">
    <property type="protein sequence ID" value="KFE66268.1"/>
    <property type="molecule type" value="Genomic_DNA"/>
</dbReference>
<feature type="active site" description="Charge relay system" evidence="6 7">
    <location>
        <position position="199"/>
    </location>
</feature>
<dbReference type="Gene3D" id="3.30.70.80">
    <property type="entry name" value="Peptidase S8 propeptide/proteinase inhibitor I9"/>
    <property type="match status" value="1"/>
</dbReference>
<dbReference type="AlphaFoldDB" id="A0A085WF05"/>
<dbReference type="InterPro" id="IPR003137">
    <property type="entry name" value="PA_domain"/>
</dbReference>
<dbReference type="PATRIC" id="fig|394096.3.peg.5670"/>
<dbReference type="InterPro" id="IPR000209">
    <property type="entry name" value="Peptidase_S8/S53_dom"/>
</dbReference>
<keyword evidence="4 7" id="KW-0378">Hydrolase</keyword>
<dbReference type="PANTHER" id="PTHR43806">
    <property type="entry name" value="PEPTIDASE S8"/>
    <property type="match status" value="1"/>
</dbReference>
<dbReference type="Proteomes" id="UP000028725">
    <property type="component" value="Unassembled WGS sequence"/>
</dbReference>
<evidence type="ECO:0000259" key="9">
    <source>
        <dbReference type="Pfam" id="PF00082"/>
    </source>
</evidence>
<feature type="region of interest" description="Disordered" evidence="8">
    <location>
        <begin position="1"/>
        <end position="30"/>
    </location>
</feature>
<feature type="active site" description="Charge relay system" evidence="6 7">
    <location>
        <position position="158"/>
    </location>
</feature>
<evidence type="ECO:0000259" key="10">
    <source>
        <dbReference type="Pfam" id="PF02225"/>
    </source>
</evidence>
<keyword evidence="3 7" id="KW-0645">Protease</keyword>
<dbReference type="InterPro" id="IPR050131">
    <property type="entry name" value="Peptidase_S8_subtilisin-like"/>
</dbReference>
<dbReference type="PANTHER" id="PTHR43806:SF11">
    <property type="entry name" value="CEREVISIN-RELATED"/>
    <property type="match status" value="1"/>
</dbReference>
<dbReference type="Gene3D" id="3.50.30.30">
    <property type="match status" value="1"/>
</dbReference>
<evidence type="ECO:0000256" key="3">
    <source>
        <dbReference type="ARBA" id="ARBA00022670"/>
    </source>
</evidence>
<dbReference type="PROSITE" id="PS51892">
    <property type="entry name" value="SUBTILASE"/>
    <property type="match status" value="1"/>
</dbReference>
<dbReference type="Pfam" id="PF00082">
    <property type="entry name" value="Peptidase_S8"/>
    <property type="match status" value="2"/>
</dbReference>
<dbReference type="PROSITE" id="PS00138">
    <property type="entry name" value="SUBTILASE_SER"/>
    <property type="match status" value="1"/>
</dbReference>
<evidence type="ECO:0000256" key="8">
    <source>
        <dbReference type="SAM" id="MobiDB-lite"/>
    </source>
</evidence>
<feature type="active site" description="Charge relay system" evidence="6 7">
    <location>
        <position position="504"/>
    </location>
</feature>
<comment type="similarity">
    <text evidence="1 7">Belongs to the peptidase S8 family.</text>
</comment>
<keyword evidence="5 7" id="KW-0720">Serine protease</keyword>
<dbReference type="SUPFAM" id="SSF54897">
    <property type="entry name" value="Protease propeptides/inhibitors"/>
    <property type="match status" value="1"/>
</dbReference>
<dbReference type="CDD" id="cd00538">
    <property type="entry name" value="PA"/>
    <property type="match status" value="1"/>
</dbReference>
<evidence type="ECO:0000256" key="2">
    <source>
        <dbReference type="ARBA" id="ARBA00022512"/>
    </source>
</evidence>
<dbReference type="Pfam" id="PF02225">
    <property type="entry name" value="PA"/>
    <property type="match status" value="1"/>
</dbReference>
<dbReference type="STRING" id="394096.DB31_1333"/>
<dbReference type="PRINTS" id="PR00723">
    <property type="entry name" value="SUBTILISIN"/>
</dbReference>
<dbReference type="GO" id="GO:0004252">
    <property type="term" value="F:serine-type endopeptidase activity"/>
    <property type="evidence" value="ECO:0007669"/>
    <property type="project" value="UniProtKB-UniRule"/>
</dbReference>
<evidence type="ECO:0000256" key="4">
    <source>
        <dbReference type="ARBA" id="ARBA00022801"/>
    </source>
</evidence>
<dbReference type="InterPro" id="IPR023828">
    <property type="entry name" value="Peptidase_S8_Ser-AS"/>
</dbReference>
<evidence type="ECO:0000313" key="11">
    <source>
        <dbReference type="EMBL" id="KFE66268.1"/>
    </source>
</evidence>
<keyword evidence="12" id="KW-1185">Reference proteome</keyword>
<evidence type="ECO:0000313" key="12">
    <source>
        <dbReference type="Proteomes" id="UP000028725"/>
    </source>
</evidence>
<dbReference type="InterPro" id="IPR037045">
    <property type="entry name" value="S8pro/Inhibitor_I9_sf"/>
</dbReference>
<dbReference type="SUPFAM" id="SSF52743">
    <property type="entry name" value="Subtilisin-like"/>
    <property type="match status" value="1"/>
</dbReference>
<dbReference type="Gene3D" id="3.40.50.200">
    <property type="entry name" value="Peptidase S8/S53 domain"/>
    <property type="match status" value="1"/>
</dbReference>
<dbReference type="InterPro" id="IPR036852">
    <property type="entry name" value="Peptidase_S8/S53_dom_sf"/>
</dbReference>
<evidence type="ECO:0000256" key="1">
    <source>
        <dbReference type="ARBA" id="ARBA00011073"/>
    </source>
</evidence>
<protein>
    <submittedName>
        <fullName evidence="11">Subtilisin J</fullName>
    </submittedName>
</protein>
<proteinExistence type="inferred from homology"/>
<feature type="domain" description="Peptidase S8/S53" evidence="9">
    <location>
        <begin position="149"/>
        <end position="357"/>
    </location>
</feature>
<evidence type="ECO:0000256" key="6">
    <source>
        <dbReference type="PIRSR" id="PIRSR615500-1"/>
    </source>
</evidence>
<organism evidence="11 12">
    <name type="scientific">Hyalangium minutum</name>
    <dbReference type="NCBI Taxonomy" id="394096"/>
    <lineage>
        <taxon>Bacteria</taxon>
        <taxon>Pseudomonadati</taxon>
        <taxon>Myxococcota</taxon>
        <taxon>Myxococcia</taxon>
        <taxon>Myxococcales</taxon>
        <taxon>Cystobacterineae</taxon>
        <taxon>Archangiaceae</taxon>
        <taxon>Hyalangium</taxon>
    </lineage>
</organism>
<dbReference type="InterPro" id="IPR015500">
    <property type="entry name" value="Peptidase_S8_subtilisin-rel"/>
</dbReference>
<evidence type="ECO:0000256" key="7">
    <source>
        <dbReference type="PROSITE-ProRule" id="PRU01240"/>
    </source>
</evidence>
<gene>
    <name evidence="11" type="ORF">DB31_1333</name>
</gene>
<reference evidence="11 12" key="1">
    <citation type="submission" date="2014-04" db="EMBL/GenBank/DDBJ databases">
        <title>Genome assembly of Hyalangium minutum DSM 14724.</title>
        <authorList>
            <person name="Sharma G."/>
            <person name="Subramanian S."/>
        </authorList>
    </citation>
    <scope>NUCLEOTIDE SEQUENCE [LARGE SCALE GENOMIC DNA]</scope>
    <source>
        <strain evidence="11 12">DSM 14724</strain>
    </source>
</reference>